<feature type="domain" description="Peptidase M24" evidence="4">
    <location>
        <begin position="326"/>
        <end position="544"/>
    </location>
</feature>
<keyword evidence="7" id="KW-0031">Aminopeptidase</keyword>
<evidence type="ECO:0000259" key="6">
    <source>
        <dbReference type="Pfam" id="PF16188"/>
    </source>
</evidence>
<dbReference type="Pfam" id="PF00557">
    <property type="entry name" value="Peptidase_M24"/>
    <property type="match status" value="1"/>
</dbReference>
<comment type="caution">
    <text evidence="7">The sequence shown here is derived from an EMBL/GenBank/DDBJ whole genome shotgun (WGS) entry which is preliminary data.</text>
</comment>
<sequence length="613" mass="70002">MFDKLDYKLKEGINVSQNKREIISKLRVLMGENGLDACIIPSSDYHQSEYVGEFFKARAYVSGFTGDAGTVVITKDEAGLWTDGRFFLQAGYQLEGSGIKLFKMGNPGVPTVPEYLEAKIPNNGKLGFDGRLVTLQEGKDLVDRLASKNVMVEYNHDLVSKVWKNRPELADEPVFILEEKYSGENTASKLSRVREVMKKVVANYHVISTLDDIAWLLNIRGSDIMYSPLVLCYAILSMKKVYLFIEENRLDDKVKDVLAKDNVVLRPYNDIYGYVKGFKNDDTVLIDPDRTNYALYKNIPDYTRIIKMENPTVLFKAVKNSVELANIEKAHIKDGIAITKFMYWLKTNIGKTKITEVSASEKLEEFRKMQDNYLWQSFEPICAFKEHAAMMHYTSTSETDVELTEGSFFLTDTGGNYLEGSTDITRTIALGKVNGELKHHFTSVARGMMNLARAKFLYGCRGYNLDVLAREPIWNLNIDYKCGTGHGVGYLLNIHEAPSGFRWYVVPSKHETHVLEEGMIITDEPGIYIDGSHGIRLENELVVRKGVENEFGQFMYFDPATYAPIDLDAIDPEYLNRDEKLYLNAYHKLVYKKLAPHLTDKEQDWLKLYTREI</sequence>
<dbReference type="Gene3D" id="3.40.350.10">
    <property type="entry name" value="Creatinase/prolidase N-terminal domain"/>
    <property type="match status" value="2"/>
</dbReference>
<protein>
    <submittedName>
        <fullName evidence="7">Aminopeptidase P family protein</fullName>
        <ecNumber evidence="7">3.4.11.-</ecNumber>
    </submittedName>
</protein>
<dbReference type="InterPro" id="IPR033740">
    <property type="entry name" value="Pept_M24B"/>
</dbReference>
<evidence type="ECO:0000313" key="8">
    <source>
        <dbReference type="Proteomes" id="UP001565220"/>
    </source>
</evidence>
<accession>A0ABV4E088</accession>
<dbReference type="InterPro" id="IPR036005">
    <property type="entry name" value="Creatinase/aminopeptidase-like"/>
</dbReference>
<evidence type="ECO:0000313" key="7">
    <source>
        <dbReference type="EMBL" id="MEY8764564.1"/>
    </source>
</evidence>
<dbReference type="EC" id="3.4.11.-" evidence="7"/>
<dbReference type="RefSeq" id="WP_369869287.1">
    <property type="nucleotide sequence ID" value="NZ_JBGFFE010000024.1"/>
</dbReference>
<dbReference type="Gene3D" id="3.90.230.10">
    <property type="entry name" value="Creatinase/methionine aminopeptidase superfamily"/>
    <property type="match status" value="1"/>
</dbReference>
<dbReference type="SUPFAM" id="SSF53092">
    <property type="entry name" value="Creatinase/prolidase N-terminal domain"/>
    <property type="match status" value="1"/>
</dbReference>
<dbReference type="Pfam" id="PF01321">
    <property type="entry name" value="Creatinase_N"/>
    <property type="match status" value="1"/>
</dbReference>
<evidence type="ECO:0000259" key="5">
    <source>
        <dbReference type="Pfam" id="PF01321"/>
    </source>
</evidence>
<dbReference type="GO" id="GO:0004177">
    <property type="term" value="F:aminopeptidase activity"/>
    <property type="evidence" value="ECO:0007669"/>
    <property type="project" value="UniProtKB-KW"/>
</dbReference>
<dbReference type="InterPro" id="IPR032416">
    <property type="entry name" value="Peptidase_M24_C"/>
</dbReference>
<dbReference type="CDD" id="cd01085">
    <property type="entry name" value="APP"/>
    <property type="match status" value="1"/>
</dbReference>
<dbReference type="Proteomes" id="UP001565220">
    <property type="component" value="Unassembled WGS sequence"/>
</dbReference>
<dbReference type="InterPro" id="IPR000994">
    <property type="entry name" value="Pept_M24"/>
</dbReference>
<dbReference type="PANTHER" id="PTHR43763">
    <property type="entry name" value="XAA-PRO AMINOPEPTIDASE 1"/>
    <property type="match status" value="1"/>
</dbReference>
<evidence type="ECO:0000259" key="4">
    <source>
        <dbReference type="Pfam" id="PF00557"/>
    </source>
</evidence>
<dbReference type="PANTHER" id="PTHR43763:SF6">
    <property type="entry name" value="XAA-PRO AMINOPEPTIDASE 1"/>
    <property type="match status" value="1"/>
</dbReference>
<feature type="domain" description="Peptidase M24 C-terminal" evidence="6">
    <location>
        <begin position="553"/>
        <end position="613"/>
    </location>
</feature>
<evidence type="ECO:0000256" key="3">
    <source>
        <dbReference type="ARBA" id="ARBA00022801"/>
    </source>
</evidence>
<dbReference type="InterPro" id="IPR000587">
    <property type="entry name" value="Creatinase_N"/>
</dbReference>
<dbReference type="Pfam" id="PF16189">
    <property type="entry name" value="Creatinase_N_2"/>
    <property type="match status" value="1"/>
</dbReference>
<gene>
    <name evidence="7" type="ORF">AB8S09_13145</name>
</gene>
<dbReference type="SUPFAM" id="SSF55920">
    <property type="entry name" value="Creatinase/aminopeptidase"/>
    <property type="match status" value="1"/>
</dbReference>
<dbReference type="Pfam" id="PF16188">
    <property type="entry name" value="Peptidase_M24_C"/>
    <property type="match status" value="1"/>
</dbReference>
<keyword evidence="7" id="KW-0645">Protease</keyword>
<dbReference type="EMBL" id="JBGFFE010000024">
    <property type="protein sequence ID" value="MEY8764564.1"/>
    <property type="molecule type" value="Genomic_DNA"/>
</dbReference>
<dbReference type="InterPro" id="IPR029149">
    <property type="entry name" value="Creatin/AminoP/Spt16_N"/>
</dbReference>
<keyword evidence="8" id="KW-1185">Reference proteome</keyword>
<keyword evidence="3 7" id="KW-0378">Hydrolase</keyword>
<evidence type="ECO:0000256" key="2">
    <source>
        <dbReference type="ARBA" id="ARBA00022723"/>
    </source>
</evidence>
<keyword evidence="2" id="KW-0479">Metal-binding</keyword>
<dbReference type="InterPro" id="IPR050422">
    <property type="entry name" value="X-Pro_aminopeptidase_P"/>
</dbReference>
<evidence type="ECO:0000256" key="1">
    <source>
        <dbReference type="ARBA" id="ARBA00008766"/>
    </source>
</evidence>
<feature type="domain" description="Creatinase N-terminal" evidence="5">
    <location>
        <begin position="23"/>
        <end position="148"/>
    </location>
</feature>
<name>A0ABV4E088_9CLOT</name>
<comment type="similarity">
    <text evidence="1">Belongs to the peptidase M24B family.</text>
</comment>
<reference evidence="7 8" key="1">
    <citation type="submission" date="2024-08" db="EMBL/GenBank/DDBJ databases">
        <title>Clostridium lapicellarii sp. nov., and Clostridium renhuaiense sp. nov., two species isolated from the mud in a fermentation cellar used for producing sauce-flavour Chinese liquors.</title>
        <authorList>
            <person name="Yang F."/>
            <person name="Wang H."/>
            <person name="Chen L.Q."/>
            <person name="Zhou N."/>
            <person name="Lu J.J."/>
            <person name="Pu X.X."/>
            <person name="Wan B."/>
            <person name="Wang L."/>
            <person name="Liu S.J."/>
        </authorList>
    </citation>
    <scope>NUCLEOTIDE SEQUENCE [LARGE SCALE GENOMIC DNA]</scope>
    <source>
        <strain evidence="7 8">MT-113</strain>
    </source>
</reference>
<proteinExistence type="inferred from homology"/>
<organism evidence="7 8">
    <name type="scientific">Clostridium lapidicellarium</name>
    <dbReference type="NCBI Taxonomy" id="3240931"/>
    <lineage>
        <taxon>Bacteria</taxon>
        <taxon>Bacillati</taxon>
        <taxon>Bacillota</taxon>
        <taxon>Clostridia</taxon>
        <taxon>Eubacteriales</taxon>
        <taxon>Clostridiaceae</taxon>
        <taxon>Clostridium</taxon>
    </lineage>
</organism>